<evidence type="ECO:0000256" key="6">
    <source>
        <dbReference type="ARBA" id="ARBA00022857"/>
    </source>
</evidence>
<dbReference type="SUPFAM" id="SSF111331">
    <property type="entry name" value="NAD kinase/diacylglycerol kinase-like"/>
    <property type="match status" value="1"/>
</dbReference>
<dbReference type="PANTHER" id="PTHR20275">
    <property type="entry name" value="NAD KINASE"/>
    <property type="match status" value="1"/>
</dbReference>
<name>A0A7W4QF70_BACVE</name>
<dbReference type="GO" id="GO:0046872">
    <property type="term" value="F:metal ion binding"/>
    <property type="evidence" value="ECO:0007669"/>
    <property type="project" value="UniProtKB-UniRule"/>
</dbReference>
<dbReference type="PANTHER" id="PTHR20275:SF9">
    <property type="entry name" value="NAD KINASE 2"/>
    <property type="match status" value="1"/>
</dbReference>
<feature type="binding site" evidence="9">
    <location>
        <position position="159"/>
    </location>
    <ligand>
        <name>NAD(+)</name>
        <dbReference type="ChEBI" id="CHEBI:57540"/>
    </ligand>
</feature>
<proteinExistence type="inferred from homology"/>
<dbReference type="AlphaFoldDB" id="A0A7W4QF70"/>
<evidence type="ECO:0000313" key="10">
    <source>
        <dbReference type="EMBL" id="QOY27839.1"/>
    </source>
</evidence>
<keyword evidence="1 9" id="KW-0963">Cytoplasm</keyword>
<evidence type="ECO:0000256" key="4">
    <source>
        <dbReference type="ARBA" id="ARBA00022777"/>
    </source>
</evidence>
<evidence type="ECO:0000256" key="5">
    <source>
        <dbReference type="ARBA" id="ARBA00022840"/>
    </source>
</evidence>
<sequence>MTAKGNGDMTDLRRNVYFFHKQNNETKEQVSSLKQLAESHGFTVAAQPEDAGIIASIGSDGSFLQAVRKTGFRDDCLYVGIAKKGKAHLYCDFHSDEPEKMAASMTAEQLEVRKYPLIHVTVDGSNHFHCLNEVSIRSSIIKTFVMDVLIDDLHFETFRGDGMIISTPTGSTAYNKSVSGAVVDPLISCMQVSELASLNNNTYRTLGSPFILSSDRKLTLQVVQDGNEHPIIGLDNEALSTRNVKKVEIRLSDKKIKTVKLKDNSFWEKVKRSFLS</sequence>
<keyword evidence="7 9" id="KW-0520">NAD</keyword>
<evidence type="ECO:0000256" key="9">
    <source>
        <dbReference type="HAMAP-Rule" id="MF_00361"/>
    </source>
</evidence>
<dbReference type="KEGG" id="bmp:NG74_02794"/>
<keyword evidence="2 9" id="KW-0808">Transferase</keyword>
<dbReference type="Pfam" id="PF20143">
    <property type="entry name" value="NAD_kinase_C"/>
    <property type="match status" value="1"/>
</dbReference>
<keyword evidence="5 9" id="KW-0067">ATP-binding</keyword>
<comment type="similarity">
    <text evidence="9">Belongs to the NAD kinase family.</text>
</comment>
<comment type="function">
    <text evidence="9">Involved in the regulation of the intracellular balance of NAD and NADP, and is a key enzyme in the biosynthesis of NADP. Catalyzes specifically the phosphorylation on 2'-hydroxyl of the adenosine moiety of NAD to yield NADP.</text>
</comment>
<dbReference type="Proteomes" id="UP000587477">
    <property type="component" value="Chromosome"/>
</dbReference>
<dbReference type="FunFam" id="2.60.200.30:FF:000002">
    <property type="entry name" value="NAD kinase"/>
    <property type="match status" value="1"/>
</dbReference>
<accession>A0A7W4QF70</accession>
<comment type="catalytic activity">
    <reaction evidence="8 9">
        <text>NAD(+) + ATP = ADP + NADP(+) + H(+)</text>
        <dbReference type="Rhea" id="RHEA:18629"/>
        <dbReference type="ChEBI" id="CHEBI:15378"/>
        <dbReference type="ChEBI" id="CHEBI:30616"/>
        <dbReference type="ChEBI" id="CHEBI:57540"/>
        <dbReference type="ChEBI" id="CHEBI:58349"/>
        <dbReference type="ChEBI" id="CHEBI:456216"/>
        <dbReference type="EC" id="2.7.1.23"/>
    </reaction>
</comment>
<dbReference type="Gene3D" id="2.60.200.30">
    <property type="entry name" value="Probable inorganic polyphosphate/atp-NAD kinase, domain 2"/>
    <property type="match status" value="1"/>
</dbReference>
<dbReference type="Gene3D" id="3.40.50.10330">
    <property type="entry name" value="Probable inorganic polyphosphate/atp-NAD kinase, domain 1"/>
    <property type="match status" value="1"/>
</dbReference>
<feature type="binding site" evidence="9">
    <location>
        <begin position="172"/>
        <end position="177"/>
    </location>
    <ligand>
        <name>NAD(+)</name>
        <dbReference type="ChEBI" id="CHEBI:57540"/>
    </ligand>
</feature>
<evidence type="ECO:0000256" key="7">
    <source>
        <dbReference type="ARBA" id="ARBA00023027"/>
    </source>
</evidence>
<keyword evidence="6 9" id="KW-0521">NADP</keyword>
<protein>
    <recommendedName>
        <fullName evidence="9">NAD kinase</fullName>
        <ecNumber evidence="9">2.7.1.23</ecNumber>
    </recommendedName>
    <alternativeName>
        <fullName evidence="9">ATP-dependent NAD kinase</fullName>
    </alternativeName>
</protein>
<dbReference type="InterPro" id="IPR017438">
    <property type="entry name" value="ATP-NAD_kinase_N"/>
</dbReference>
<dbReference type="InterPro" id="IPR002504">
    <property type="entry name" value="NADK"/>
</dbReference>
<evidence type="ECO:0000313" key="11">
    <source>
        <dbReference type="Proteomes" id="UP000587477"/>
    </source>
</evidence>
<feature type="active site" description="Proton acceptor" evidence="9">
    <location>
        <position position="60"/>
    </location>
</feature>
<reference evidence="11" key="1">
    <citation type="submission" date="2020-10" db="EMBL/GenBank/DDBJ databases">
        <title>Complete genome sequence of Bacillus velezensis NST6.</title>
        <authorList>
            <person name="Choi J."/>
        </authorList>
    </citation>
    <scope>NUCLEOTIDE SEQUENCE [LARGE SCALE GENOMIC DNA]</scope>
    <source>
        <strain evidence="11">NST6</strain>
    </source>
</reference>
<keyword evidence="3 9" id="KW-0547">Nucleotide-binding</keyword>
<dbReference type="NCBIfam" id="NF002902">
    <property type="entry name" value="PRK03501.1"/>
    <property type="match status" value="1"/>
</dbReference>
<gene>
    <name evidence="10" type="primary">nadK1</name>
    <name evidence="9" type="synonym">nadK</name>
    <name evidence="10" type="ORF">BACVE_002877</name>
</gene>
<comment type="cofactor">
    <cofactor evidence="9">
        <name>a divalent metal cation</name>
        <dbReference type="ChEBI" id="CHEBI:60240"/>
    </cofactor>
</comment>
<feature type="binding site" evidence="9">
    <location>
        <begin position="132"/>
        <end position="133"/>
    </location>
    <ligand>
        <name>NAD(+)</name>
        <dbReference type="ChEBI" id="CHEBI:57540"/>
    </ligand>
</feature>
<dbReference type="EMBL" id="CP063687">
    <property type="protein sequence ID" value="QOY27839.1"/>
    <property type="molecule type" value="Genomic_DNA"/>
</dbReference>
<organism evidence="10 11">
    <name type="scientific">Bacillus velezensis</name>
    <dbReference type="NCBI Taxonomy" id="492670"/>
    <lineage>
        <taxon>Bacteria</taxon>
        <taxon>Bacillati</taxon>
        <taxon>Bacillota</taxon>
        <taxon>Bacilli</taxon>
        <taxon>Bacillales</taxon>
        <taxon>Bacillaceae</taxon>
        <taxon>Bacillus</taxon>
        <taxon>Bacillus amyloliquefaciens group</taxon>
    </lineage>
</organism>
<dbReference type="GO" id="GO:0005737">
    <property type="term" value="C:cytoplasm"/>
    <property type="evidence" value="ECO:0007669"/>
    <property type="project" value="UniProtKB-SubCell"/>
</dbReference>
<dbReference type="GO" id="GO:0005524">
    <property type="term" value="F:ATP binding"/>
    <property type="evidence" value="ECO:0007669"/>
    <property type="project" value="UniProtKB-KW"/>
</dbReference>
<feature type="binding site" evidence="9">
    <location>
        <position position="161"/>
    </location>
    <ligand>
        <name>NAD(+)</name>
        <dbReference type="ChEBI" id="CHEBI:57540"/>
    </ligand>
</feature>
<comment type="caution">
    <text evidence="9">Lacks conserved residue(s) required for the propagation of feature annotation.</text>
</comment>
<dbReference type="InterPro" id="IPR017437">
    <property type="entry name" value="ATP-NAD_kinase_PpnK-typ_C"/>
</dbReference>
<comment type="subcellular location">
    <subcellularLocation>
        <location evidence="9">Cytoplasm</location>
    </subcellularLocation>
</comment>
<keyword evidence="4 9" id="KW-0418">Kinase</keyword>
<evidence type="ECO:0000256" key="3">
    <source>
        <dbReference type="ARBA" id="ARBA00022741"/>
    </source>
</evidence>
<evidence type="ECO:0000256" key="2">
    <source>
        <dbReference type="ARBA" id="ARBA00022679"/>
    </source>
</evidence>
<dbReference type="EC" id="2.7.1.23" evidence="9"/>
<dbReference type="GO" id="GO:0019674">
    <property type="term" value="P:NAD+ metabolic process"/>
    <property type="evidence" value="ECO:0007669"/>
    <property type="project" value="InterPro"/>
</dbReference>
<dbReference type="GO" id="GO:0051287">
    <property type="term" value="F:NAD binding"/>
    <property type="evidence" value="ECO:0007669"/>
    <property type="project" value="UniProtKB-ARBA"/>
</dbReference>
<feature type="binding site" evidence="9">
    <location>
        <begin position="60"/>
        <end position="61"/>
    </location>
    <ligand>
        <name>NAD(+)</name>
        <dbReference type="ChEBI" id="CHEBI:57540"/>
    </ligand>
</feature>
<dbReference type="HAMAP" id="MF_00361">
    <property type="entry name" value="NAD_kinase"/>
    <property type="match status" value="1"/>
</dbReference>
<feature type="binding site" evidence="9">
    <location>
        <position position="196"/>
    </location>
    <ligand>
        <name>NAD(+)</name>
        <dbReference type="ChEBI" id="CHEBI:57540"/>
    </ligand>
</feature>
<dbReference type="GO" id="GO:0006741">
    <property type="term" value="P:NADP+ biosynthetic process"/>
    <property type="evidence" value="ECO:0007669"/>
    <property type="project" value="UniProtKB-UniRule"/>
</dbReference>
<dbReference type="GO" id="GO:0003951">
    <property type="term" value="F:NAD+ kinase activity"/>
    <property type="evidence" value="ECO:0007669"/>
    <property type="project" value="UniProtKB-UniRule"/>
</dbReference>
<evidence type="ECO:0000256" key="1">
    <source>
        <dbReference type="ARBA" id="ARBA00022490"/>
    </source>
</evidence>
<evidence type="ECO:0000256" key="8">
    <source>
        <dbReference type="ARBA" id="ARBA00047925"/>
    </source>
</evidence>
<dbReference type="InterPro" id="IPR016064">
    <property type="entry name" value="NAD/diacylglycerol_kinase_sf"/>
</dbReference>